<keyword evidence="2" id="KW-1185">Reference proteome</keyword>
<dbReference type="EMBL" id="ML769837">
    <property type="protein sequence ID" value="KAE9386928.1"/>
    <property type="molecule type" value="Genomic_DNA"/>
</dbReference>
<name>A0A6A4GMY8_9AGAR</name>
<dbReference type="OrthoDB" id="10252740at2759"/>
<organism evidence="1 2">
    <name type="scientific">Gymnopus androsaceus JB14</name>
    <dbReference type="NCBI Taxonomy" id="1447944"/>
    <lineage>
        <taxon>Eukaryota</taxon>
        <taxon>Fungi</taxon>
        <taxon>Dikarya</taxon>
        <taxon>Basidiomycota</taxon>
        <taxon>Agaricomycotina</taxon>
        <taxon>Agaricomycetes</taxon>
        <taxon>Agaricomycetidae</taxon>
        <taxon>Agaricales</taxon>
        <taxon>Marasmiineae</taxon>
        <taxon>Omphalotaceae</taxon>
        <taxon>Gymnopus</taxon>
    </lineage>
</organism>
<reference evidence="1" key="1">
    <citation type="journal article" date="2019" name="Environ. Microbiol.">
        <title>Fungal ecological strategies reflected in gene transcription - a case study of two litter decomposers.</title>
        <authorList>
            <person name="Barbi F."/>
            <person name="Kohler A."/>
            <person name="Barry K."/>
            <person name="Baskaran P."/>
            <person name="Daum C."/>
            <person name="Fauchery L."/>
            <person name="Ihrmark K."/>
            <person name="Kuo A."/>
            <person name="LaButti K."/>
            <person name="Lipzen A."/>
            <person name="Morin E."/>
            <person name="Grigoriev I.V."/>
            <person name="Henrissat B."/>
            <person name="Lindahl B."/>
            <person name="Martin F."/>
        </authorList>
    </citation>
    <scope>NUCLEOTIDE SEQUENCE</scope>
    <source>
        <strain evidence="1">JB14</strain>
    </source>
</reference>
<proteinExistence type="predicted"/>
<evidence type="ECO:0000313" key="2">
    <source>
        <dbReference type="Proteomes" id="UP000799118"/>
    </source>
</evidence>
<accession>A0A6A4GMY8</accession>
<evidence type="ECO:0000313" key="1">
    <source>
        <dbReference type="EMBL" id="KAE9386928.1"/>
    </source>
</evidence>
<protein>
    <submittedName>
        <fullName evidence="1">Uncharacterized protein</fullName>
    </submittedName>
</protein>
<dbReference type="Proteomes" id="UP000799118">
    <property type="component" value="Unassembled WGS sequence"/>
</dbReference>
<dbReference type="AlphaFoldDB" id="A0A6A4GMY8"/>
<gene>
    <name evidence="1" type="ORF">BT96DRAFT_948766</name>
</gene>
<sequence>MSKRATYQKTFVGVVGRILRHQDQSSAGLRHLGSGERSQMLEQTNGLDWHVTRLDMTLIQTDSTTTTLFNLFWLYPFNPGSAIAQLAGSRYPAPSQALFLSFPIVSYWLGRASSSMPVRLVWELSFLLSSARFLPRRPDLDFATKRPRARLDSIKARLGVLAYVQQHTHDHLSSSFGPSALKYVQLATMPANSAWKMRKKQFLKPVEIPG</sequence>